<reference evidence="2 3" key="1">
    <citation type="submission" date="2019-09" db="EMBL/GenBank/DDBJ databases">
        <title>A chromosome-level genome assembly of the Chinese tupelo Nyssa sinensis.</title>
        <authorList>
            <person name="Yang X."/>
            <person name="Kang M."/>
            <person name="Yang Y."/>
            <person name="Xiong H."/>
            <person name="Wang M."/>
            <person name="Zhang Z."/>
            <person name="Wang Z."/>
            <person name="Wu H."/>
            <person name="Ma T."/>
            <person name="Liu J."/>
            <person name="Xi Z."/>
        </authorList>
    </citation>
    <scope>NUCLEOTIDE SEQUENCE [LARGE SCALE GENOMIC DNA]</scope>
    <source>
        <strain evidence="2">J267</strain>
        <tissue evidence="2">Leaf</tissue>
    </source>
</reference>
<sequence>MADLDTVQWSQLPKDILTMMIAKGLNTRLDNLRLRSVCSSWRSSVPPFKKTPPLPLTLPFPIAPNPALNRKRRGHFSLTESTIYLVEPPRKNPKSNTSKSKTSSGWLLRVEEAENGKMHPLNPLSKIMTEHVLKTFPKSLNLLNFRITEIGKAYSLKFVDLSKKIETSFGELKSILVKKVVISSNPWTSDADNYAVMAIHGGKLGFIKVGGKKWSAIDDPKQSHYDDVVYHKGHFYAVDHRGRVVVIDSDLKTKEIARPTPGFGCGQFKYLVKACGDLFLIDKYMDAEQDVSDDEFIDDYIFEEVNPDVPVHLKAFKLNEEEGKWEWVETLGDWVFFVGDDCSYSVSARGFSGLKGDRIYFSDDTFTRENEQDRYLGEFCVDTSIYILEDPSCGPLASFPDHSQIFWSCPAWLKTKPRASKK</sequence>
<dbReference type="InterPro" id="IPR005174">
    <property type="entry name" value="KIB1-4_b-propeller"/>
</dbReference>
<dbReference type="EMBL" id="CM018032">
    <property type="protein sequence ID" value="KAA8547562.1"/>
    <property type="molecule type" value="Genomic_DNA"/>
</dbReference>
<dbReference type="PANTHER" id="PTHR47123:SF3">
    <property type="entry name" value="DUF295 DOMAIN-CONTAINING PROTEIN"/>
    <property type="match status" value="1"/>
</dbReference>
<organism evidence="2 3">
    <name type="scientific">Nyssa sinensis</name>
    <dbReference type="NCBI Taxonomy" id="561372"/>
    <lineage>
        <taxon>Eukaryota</taxon>
        <taxon>Viridiplantae</taxon>
        <taxon>Streptophyta</taxon>
        <taxon>Embryophyta</taxon>
        <taxon>Tracheophyta</taxon>
        <taxon>Spermatophyta</taxon>
        <taxon>Magnoliopsida</taxon>
        <taxon>eudicotyledons</taxon>
        <taxon>Gunneridae</taxon>
        <taxon>Pentapetalae</taxon>
        <taxon>asterids</taxon>
        <taxon>Cornales</taxon>
        <taxon>Nyssaceae</taxon>
        <taxon>Nyssa</taxon>
    </lineage>
</organism>
<evidence type="ECO:0000313" key="3">
    <source>
        <dbReference type="Proteomes" id="UP000325577"/>
    </source>
</evidence>
<keyword evidence="3" id="KW-1185">Reference proteome</keyword>
<dbReference type="Proteomes" id="UP000325577">
    <property type="component" value="Linkage Group LG1"/>
</dbReference>
<dbReference type="AlphaFoldDB" id="A0A5J5C0X2"/>
<dbReference type="OrthoDB" id="638130at2759"/>
<dbReference type="InterPro" id="IPR051304">
    <property type="entry name" value="SCF_F-box_domain"/>
</dbReference>
<feature type="domain" description="KIB1-4 beta-propeller" evidence="1">
    <location>
        <begin position="76"/>
        <end position="370"/>
    </location>
</feature>
<protein>
    <recommendedName>
        <fullName evidence="1">KIB1-4 beta-propeller domain-containing protein</fullName>
    </recommendedName>
</protein>
<name>A0A5J5C0X2_9ASTE</name>
<evidence type="ECO:0000259" key="1">
    <source>
        <dbReference type="Pfam" id="PF03478"/>
    </source>
</evidence>
<accession>A0A5J5C0X2</accession>
<proteinExistence type="predicted"/>
<gene>
    <name evidence="2" type="ORF">F0562_003991</name>
</gene>
<dbReference type="PANTHER" id="PTHR47123">
    <property type="entry name" value="F-BOX PROTEIN SKIP23"/>
    <property type="match status" value="1"/>
</dbReference>
<evidence type="ECO:0000313" key="2">
    <source>
        <dbReference type="EMBL" id="KAA8547562.1"/>
    </source>
</evidence>
<dbReference type="Pfam" id="PF03478">
    <property type="entry name" value="Beta-prop_KIB1-4"/>
    <property type="match status" value="1"/>
</dbReference>